<sequence length="163" mass="17428">MQHASLSDKDALRPTIFPGIGLDLAGVKVVQAPPSSGLNDALALLRHKPVPASFICTSFHLQGLEKFNLQELSIRCMDILHGTVRPRELTPLPTVSSHCIGNSHNPHAIHKTTIPSCCIHQLAIPPPATSCVCTHPKCPLSLVLTRTHFVSSSSSLPPAMVSV</sequence>
<name>W7MFD7_GIBM7</name>
<gene>
    <name evidence="1" type="ORF">FVEG_16618</name>
</gene>
<dbReference type="RefSeq" id="XP_018756519.1">
    <property type="nucleotide sequence ID" value="XM_018905862.1"/>
</dbReference>
<dbReference type="GeneID" id="30073494"/>
<dbReference type="Proteomes" id="UP000009096">
    <property type="component" value="Chromosome 1"/>
</dbReference>
<reference evidence="1" key="2">
    <citation type="submission" date="2013-11" db="EMBL/GenBank/DDBJ databases">
        <authorList>
            <consortium name="The Broad Institute Genome Sequencing Platform"/>
            <person name="Ma L.-J."/>
            <person name="Corby-Kistler H."/>
            <person name="Broz K."/>
            <person name="Gale L.R."/>
            <person name="Jonkers W."/>
            <person name="O'Donnell K."/>
            <person name="Ploetz R."/>
            <person name="Steinberg C."/>
            <person name="Schwartz D.C."/>
            <person name="VanEtten H."/>
            <person name="Zhou S."/>
            <person name="Young S.K."/>
            <person name="Zeng Q."/>
            <person name="Gargeya S."/>
            <person name="Fitzgerald M."/>
            <person name="Abouelleil A."/>
            <person name="Alvarado L."/>
            <person name="Chapman S.B."/>
            <person name="Gainer-Dewar J."/>
            <person name="Goldberg J."/>
            <person name="Griggs A."/>
            <person name="Gujja S."/>
            <person name="Hansen M."/>
            <person name="Howarth C."/>
            <person name="Imamovic A."/>
            <person name="Ireland A."/>
            <person name="Larimer J."/>
            <person name="McCowan C."/>
            <person name="Murphy C."/>
            <person name="Pearson M."/>
            <person name="Poon T.W."/>
            <person name="Priest M."/>
            <person name="Roberts A."/>
            <person name="Saif S."/>
            <person name="Shea T."/>
            <person name="Sykes S."/>
            <person name="Wortman J."/>
            <person name="Nusbaum C."/>
            <person name="Birren B."/>
        </authorList>
    </citation>
    <scope>NUCLEOTIDE SEQUENCE</scope>
    <source>
        <strain evidence="1">7600</strain>
    </source>
</reference>
<dbReference type="EMBL" id="DS022254">
    <property type="protein sequence ID" value="EWG50328.1"/>
    <property type="molecule type" value="Genomic_DNA"/>
</dbReference>
<evidence type="ECO:0000313" key="2">
    <source>
        <dbReference type="Proteomes" id="UP000009096"/>
    </source>
</evidence>
<dbReference type="EMBL" id="DS022254">
    <property type="protein sequence ID" value="EWG50330.1"/>
    <property type="molecule type" value="Genomic_DNA"/>
</dbReference>
<accession>W7MFD7</accession>
<dbReference type="VEuPathDB" id="FungiDB:FVEG_16618"/>
<organism evidence="1 2">
    <name type="scientific">Gibberella moniliformis (strain M3125 / FGSC 7600)</name>
    <name type="common">Maize ear and stalk rot fungus</name>
    <name type="synonym">Fusarium verticillioides</name>
    <dbReference type="NCBI Taxonomy" id="334819"/>
    <lineage>
        <taxon>Eukaryota</taxon>
        <taxon>Fungi</taxon>
        <taxon>Dikarya</taxon>
        <taxon>Ascomycota</taxon>
        <taxon>Pezizomycotina</taxon>
        <taxon>Sordariomycetes</taxon>
        <taxon>Hypocreomycetidae</taxon>
        <taxon>Hypocreales</taxon>
        <taxon>Nectriaceae</taxon>
        <taxon>Fusarium</taxon>
        <taxon>Fusarium fujikuroi species complex</taxon>
    </lineage>
</organism>
<keyword evidence="2" id="KW-1185">Reference proteome</keyword>
<evidence type="ECO:0000313" key="1">
    <source>
        <dbReference type="EMBL" id="EWG50328.1"/>
    </source>
</evidence>
<dbReference type="RefSeq" id="XP_018756521.1">
    <property type="nucleotide sequence ID" value="XM_018905864.1"/>
</dbReference>
<protein>
    <submittedName>
        <fullName evidence="1">Uncharacterized protein</fullName>
    </submittedName>
</protein>
<dbReference type="EMBL" id="DS022254">
    <property type="protein sequence ID" value="EWG50329.1"/>
    <property type="molecule type" value="Genomic_DNA"/>
</dbReference>
<reference evidence="1 2" key="1">
    <citation type="journal article" date="2010" name="Nature">
        <title>Comparative genomics reveals mobile pathogenicity chromosomes in Fusarium.</title>
        <authorList>
            <person name="Ma L.J."/>
            <person name="van der Does H.C."/>
            <person name="Borkovich K.A."/>
            <person name="Coleman J.J."/>
            <person name="Daboussi M.J."/>
            <person name="Di Pietro A."/>
            <person name="Dufresne M."/>
            <person name="Freitag M."/>
            <person name="Grabherr M."/>
            <person name="Henrissat B."/>
            <person name="Houterman P.M."/>
            <person name="Kang S."/>
            <person name="Shim W.B."/>
            <person name="Woloshuk C."/>
            <person name="Xie X."/>
            <person name="Xu J.R."/>
            <person name="Antoniw J."/>
            <person name="Baker S.E."/>
            <person name="Bluhm B.H."/>
            <person name="Breakspear A."/>
            <person name="Brown D.W."/>
            <person name="Butchko R.A."/>
            <person name="Chapman S."/>
            <person name="Coulson R."/>
            <person name="Coutinho P.M."/>
            <person name="Danchin E.G."/>
            <person name="Diener A."/>
            <person name="Gale L.R."/>
            <person name="Gardiner D.M."/>
            <person name="Goff S."/>
            <person name="Hammond-Kosack K.E."/>
            <person name="Hilburn K."/>
            <person name="Hua-Van A."/>
            <person name="Jonkers W."/>
            <person name="Kazan K."/>
            <person name="Kodira C.D."/>
            <person name="Koehrsen M."/>
            <person name="Kumar L."/>
            <person name="Lee Y.H."/>
            <person name="Li L."/>
            <person name="Manners J.M."/>
            <person name="Miranda-Saavedra D."/>
            <person name="Mukherjee M."/>
            <person name="Park G."/>
            <person name="Park J."/>
            <person name="Park S.Y."/>
            <person name="Proctor R.H."/>
            <person name="Regev A."/>
            <person name="Ruiz-Roldan M.C."/>
            <person name="Sain D."/>
            <person name="Sakthikumar S."/>
            <person name="Sykes S."/>
            <person name="Schwartz D.C."/>
            <person name="Turgeon B.G."/>
            <person name="Wapinski I."/>
            <person name="Yoder O."/>
            <person name="Young S."/>
            <person name="Zeng Q."/>
            <person name="Zhou S."/>
            <person name="Galagan J."/>
            <person name="Cuomo C.A."/>
            <person name="Kistler H.C."/>
            <person name="Rep M."/>
        </authorList>
    </citation>
    <scope>NUCLEOTIDE SEQUENCE [LARGE SCALE GENOMIC DNA]</scope>
    <source>
        <strain evidence="1">7600</strain>
        <strain evidence="2">M3125 / FGSC 7600</strain>
    </source>
</reference>
<dbReference type="AlphaFoldDB" id="W7MFD7"/>
<proteinExistence type="predicted"/>
<dbReference type="RefSeq" id="XP_018756520.1">
    <property type="nucleotide sequence ID" value="XM_018905863.1"/>
</dbReference>
<dbReference type="KEGG" id="fvr:FVEG_16618"/>